<dbReference type="GO" id="GO:0004519">
    <property type="term" value="F:endonuclease activity"/>
    <property type="evidence" value="ECO:0007669"/>
    <property type="project" value="UniProtKB-KW"/>
</dbReference>
<dbReference type="PANTHER" id="PTHR14859">
    <property type="entry name" value="CALCOFLUOR WHITE HYPERSENSITIVE PROTEIN PRECURSOR"/>
    <property type="match status" value="1"/>
</dbReference>
<dbReference type="InterPro" id="IPR051916">
    <property type="entry name" value="GPI-anchor_lipid_remodeler"/>
</dbReference>
<dbReference type="SUPFAM" id="SSF56219">
    <property type="entry name" value="DNase I-like"/>
    <property type="match status" value="1"/>
</dbReference>
<protein>
    <submittedName>
        <fullName evidence="3">Endonuclease/exonuclease/phosphatase family protein</fullName>
    </submittedName>
</protein>
<name>A0A951PHR0_9CYAN</name>
<feature type="transmembrane region" description="Helical" evidence="1">
    <location>
        <begin position="45"/>
        <end position="64"/>
    </location>
</feature>
<evidence type="ECO:0000256" key="1">
    <source>
        <dbReference type="SAM" id="Phobius"/>
    </source>
</evidence>
<keyword evidence="1" id="KW-0472">Membrane</keyword>
<proteinExistence type="predicted"/>
<keyword evidence="3" id="KW-0378">Hydrolase</keyword>
<evidence type="ECO:0000259" key="2">
    <source>
        <dbReference type="Pfam" id="PF03372"/>
    </source>
</evidence>
<dbReference type="InterPro" id="IPR005135">
    <property type="entry name" value="Endo/exonuclease/phosphatase"/>
</dbReference>
<reference evidence="3" key="2">
    <citation type="journal article" date="2022" name="Microbiol. Resour. Announc.">
        <title>Metagenome Sequencing to Explore Phylogenomics of Terrestrial Cyanobacteria.</title>
        <authorList>
            <person name="Ward R.D."/>
            <person name="Stajich J.E."/>
            <person name="Johansen J.R."/>
            <person name="Huntemann M."/>
            <person name="Clum A."/>
            <person name="Foster B."/>
            <person name="Foster B."/>
            <person name="Roux S."/>
            <person name="Palaniappan K."/>
            <person name="Varghese N."/>
            <person name="Mukherjee S."/>
            <person name="Reddy T.B.K."/>
            <person name="Daum C."/>
            <person name="Copeland A."/>
            <person name="Chen I.A."/>
            <person name="Ivanova N.N."/>
            <person name="Kyrpides N.C."/>
            <person name="Shapiro N."/>
            <person name="Eloe-Fadrosh E.A."/>
            <person name="Pietrasiak N."/>
        </authorList>
    </citation>
    <scope>NUCLEOTIDE SEQUENCE</scope>
    <source>
        <strain evidence="3">CPER-KK1</strain>
    </source>
</reference>
<dbReference type="InterPro" id="IPR036691">
    <property type="entry name" value="Endo/exonu/phosph_ase_sf"/>
</dbReference>
<feature type="transmembrane region" description="Helical" evidence="1">
    <location>
        <begin position="71"/>
        <end position="92"/>
    </location>
</feature>
<dbReference type="GO" id="GO:0006506">
    <property type="term" value="P:GPI anchor biosynthetic process"/>
    <property type="evidence" value="ECO:0007669"/>
    <property type="project" value="TreeGrafter"/>
</dbReference>
<gene>
    <name evidence="3" type="ORF">KME25_05040</name>
</gene>
<dbReference type="AlphaFoldDB" id="A0A951PHR0"/>
<feature type="transmembrane region" description="Helical" evidence="1">
    <location>
        <begin position="12"/>
        <end position="33"/>
    </location>
</feature>
<keyword evidence="1" id="KW-0812">Transmembrane</keyword>
<dbReference type="Gene3D" id="3.60.10.10">
    <property type="entry name" value="Endonuclease/exonuclease/phosphatase"/>
    <property type="match status" value="1"/>
</dbReference>
<evidence type="ECO:0000313" key="3">
    <source>
        <dbReference type="EMBL" id="MBW4543798.1"/>
    </source>
</evidence>
<reference evidence="3" key="1">
    <citation type="submission" date="2021-05" db="EMBL/GenBank/DDBJ databases">
        <authorList>
            <person name="Pietrasiak N."/>
            <person name="Ward R."/>
            <person name="Stajich J.E."/>
            <person name="Kurbessoian T."/>
        </authorList>
    </citation>
    <scope>NUCLEOTIDE SEQUENCE</scope>
    <source>
        <strain evidence="3">CPER-KK1</strain>
    </source>
</reference>
<comment type="caution">
    <text evidence="3">The sequence shown here is derived from an EMBL/GenBank/DDBJ whole genome shotgun (WGS) entry which is preliminary data.</text>
</comment>
<dbReference type="PANTHER" id="PTHR14859:SF15">
    <property type="entry name" value="ENDONUCLEASE_EXONUCLEASE_PHOSPHATASE DOMAIN-CONTAINING PROTEIN"/>
    <property type="match status" value="1"/>
</dbReference>
<keyword evidence="1" id="KW-1133">Transmembrane helix</keyword>
<accession>A0A951PHR0</accession>
<dbReference type="Proteomes" id="UP000753908">
    <property type="component" value="Unassembled WGS sequence"/>
</dbReference>
<dbReference type="Pfam" id="PF03372">
    <property type="entry name" value="Exo_endo_phos"/>
    <property type="match status" value="1"/>
</dbReference>
<feature type="domain" description="Endonuclease/exonuclease/phosphatase" evidence="2">
    <location>
        <begin position="108"/>
        <end position="324"/>
    </location>
</feature>
<evidence type="ECO:0000313" key="4">
    <source>
        <dbReference type="Proteomes" id="UP000753908"/>
    </source>
</evidence>
<dbReference type="EMBL" id="JAHHIF010000005">
    <property type="protein sequence ID" value="MBW4543798.1"/>
    <property type="molecule type" value="Genomic_DNA"/>
</dbReference>
<dbReference type="GO" id="GO:0016020">
    <property type="term" value="C:membrane"/>
    <property type="evidence" value="ECO:0007669"/>
    <property type="project" value="GOC"/>
</dbReference>
<keyword evidence="3" id="KW-0255">Endonuclease</keyword>
<keyword evidence="3" id="KW-0540">Nuclease</keyword>
<sequence>MSLMNGSTWQKSLISIIPYLLVLGILAISLLSLASHISWTLYLELFSHFKLQYLGISLILFTLLAITRKKLLILIGLFLVVINLTEVASWHLPPRLGSTSTSNLRVLSSNINIKNNSYSKLLSFVRKEKPDIAVFMEVNNAWVKQLSSLADILPYSFTKPNPYNSGIAVYSRMPLENAAINLFGTSGSPSIVSSLKINGKIVSFIAAHPPPPFKPDSFYSRNKQLDEIRKYVQELTTPVVVAGDLNVTMWSPYYKRFVSKTGLHNARKGFGVLPSWPTKATYSHYSKFPAFVYQLLSIPIDHCLISPDIKVSKIHTGRNVDSDHLPLVTDLVIPKK</sequence>
<organism evidence="3 4">
    <name type="scientific">Symplocastrum torsivum CPER-KK1</name>
    <dbReference type="NCBI Taxonomy" id="450513"/>
    <lineage>
        <taxon>Bacteria</taxon>
        <taxon>Bacillati</taxon>
        <taxon>Cyanobacteriota</taxon>
        <taxon>Cyanophyceae</taxon>
        <taxon>Oscillatoriophycideae</taxon>
        <taxon>Oscillatoriales</taxon>
        <taxon>Microcoleaceae</taxon>
        <taxon>Symplocastrum</taxon>
    </lineage>
</organism>